<dbReference type="InterPro" id="IPR002156">
    <property type="entry name" value="RNaseH_domain"/>
</dbReference>
<dbReference type="PANTHER" id="PTHR36688">
    <property type="entry name" value="ENDO/EXONUCLEASE/PHOSPHATASE DOMAIN-CONTAINING PROTEIN"/>
    <property type="match status" value="1"/>
</dbReference>
<dbReference type="Proteomes" id="UP000499080">
    <property type="component" value="Unassembled WGS sequence"/>
</dbReference>
<evidence type="ECO:0000313" key="4">
    <source>
        <dbReference type="Proteomes" id="UP000499080"/>
    </source>
</evidence>
<dbReference type="CDD" id="cd09276">
    <property type="entry name" value="Rnase_HI_RT_non_LTR"/>
    <property type="match status" value="1"/>
</dbReference>
<keyword evidence="3" id="KW-0695">RNA-directed DNA polymerase</keyword>
<dbReference type="SUPFAM" id="SSF53098">
    <property type="entry name" value="Ribonuclease H-like"/>
    <property type="match status" value="1"/>
</dbReference>
<dbReference type="AlphaFoldDB" id="A0A4Y2VEC4"/>
<sequence>RRPWWNEACRDSRREEKKLWNIFRRYPTTENHIAFKRAKALVRRIRRRSQRESWINFVSSLTSSTSSKQLWKKVKAANGIYREFSIPVLNTGNVTHSAPLDIANTLGHAFAQVSATDSYRPEFVAIKNRAERTPLRYTARSTLPYNYEFRMFELETALSRAHDTSPGPDGITYNMLRHLNTTSLSHLLFLFNRIWTEQKYPSQWHGAIVIPILKPGKDPSNPLHYRPIALTSCLCKTFERMVNARLVFELEKQGCISPLQSGFRRGRSTFDNLVLLETQVRNAFVRRNHLVSIFFDIEKANDRAWRYGILSTLFKFGFRGNLPIFLKNFLSYRTFRVRVGNFYSNHFIQAEGVPQGSVLSVTVFIVHLSQILSHLPSSVHRNLYVDDLQISCQGSNMHLIERQLQNAVNKLVAWCNNNGHAISPEKSRCVHFCRKRSIHLDPVIHINNASIPVVDDIRFLGVIFDRKLTFLPHILHQWKKCERSLNILKVLSRTSWGADRTSLLRIYQAVILSRIDYGCMVYGSARPTVLRRLDTIHHSALRICSGTFRTSPVESLYVTCHQLPLHLWRQKISALYFIRAQSVPKHPINHLRLPVSLRRLYAARPCHILPFSERAKMLLHDSDLNNVSVQFSDFFTFPLWEIPQFSFLNPFSGFDKSSTAPVTFQQLFHHHRYQYSSFVPIFTDGSKSDGHVGCGVVSPSDTLSYRLRNCCSVFTAELVAIFCALQEISPSNQRNFILYTDSMSALETLSHYDNRIHPVALEILSVLQFLRNKGFNLIFCWVLSHVGISGNETADIIARFASDFLPRALPYCDIKKFLVSDLLSVWQQKWNLVIHNKLYPVKPSIGLWPALPVRELDVKLTRLRIGHTRFTHRHLFLDQRAPRCPTCQVDFTVNHILIECPSFKCHREYHFNSSSVTLQDLETYLTPEKDPKINNYGILRKDHIQNGRAVGGVALLYSQRFPSRPGPAGGRCERGRWNFSVDEDLHNSDHFPIILPHSFTDLIIPRQPSRFIFGRANWQVFKDLSELAPDIVNLRDIDAVESCILRSAEATIPKSSGPSGAHLL</sequence>
<dbReference type="PROSITE" id="PS50878">
    <property type="entry name" value="RT_POL"/>
    <property type="match status" value="1"/>
</dbReference>
<dbReference type="EMBL" id="BGPR01045222">
    <property type="protein sequence ID" value="GBO22087.1"/>
    <property type="molecule type" value="Genomic_DNA"/>
</dbReference>
<dbReference type="PROSITE" id="PS50879">
    <property type="entry name" value="RNASE_H_1"/>
    <property type="match status" value="1"/>
</dbReference>
<dbReference type="GO" id="GO:0003676">
    <property type="term" value="F:nucleic acid binding"/>
    <property type="evidence" value="ECO:0007669"/>
    <property type="project" value="InterPro"/>
</dbReference>
<dbReference type="InterPro" id="IPR000477">
    <property type="entry name" value="RT_dom"/>
</dbReference>
<comment type="caution">
    <text evidence="3">The sequence shown here is derived from an EMBL/GenBank/DDBJ whole genome shotgun (WGS) entry which is preliminary data.</text>
</comment>
<dbReference type="InterPro" id="IPR012337">
    <property type="entry name" value="RNaseH-like_sf"/>
</dbReference>
<dbReference type="GO" id="GO:0004523">
    <property type="term" value="F:RNA-DNA hybrid ribonuclease activity"/>
    <property type="evidence" value="ECO:0007669"/>
    <property type="project" value="InterPro"/>
</dbReference>
<evidence type="ECO:0000313" key="3">
    <source>
        <dbReference type="EMBL" id="GBO22087.1"/>
    </source>
</evidence>
<dbReference type="GO" id="GO:0042575">
    <property type="term" value="C:DNA polymerase complex"/>
    <property type="evidence" value="ECO:0007669"/>
    <property type="project" value="UniProtKB-ARBA"/>
</dbReference>
<keyword evidence="4" id="KW-1185">Reference proteome</keyword>
<dbReference type="OrthoDB" id="10037236at2759"/>
<dbReference type="CDD" id="cd01650">
    <property type="entry name" value="RT_nLTR_like"/>
    <property type="match status" value="1"/>
</dbReference>
<dbReference type="SUPFAM" id="SSF56672">
    <property type="entry name" value="DNA/RNA polymerases"/>
    <property type="match status" value="1"/>
</dbReference>
<organism evidence="3 4">
    <name type="scientific">Araneus ventricosus</name>
    <name type="common">Orbweaver spider</name>
    <name type="synonym">Epeira ventricosa</name>
    <dbReference type="NCBI Taxonomy" id="182803"/>
    <lineage>
        <taxon>Eukaryota</taxon>
        <taxon>Metazoa</taxon>
        <taxon>Ecdysozoa</taxon>
        <taxon>Arthropoda</taxon>
        <taxon>Chelicerata</taxon>
        <taxon>Arachnida</taxon>
        <taxon>Araneae</taxon>
        <taxon>Araneomorphae</taxon>
        <taxon>Entelegynae</taxon>
        <taxon>Araneoidea</taxon>
        <taxon>Araneidae</taxon>
        <taxon>Araneus</taxon>
    </lineage>
</organism>
<accession>A0A4Y2VEC4</accession>
<evidence type="ECO:0000259" key="1">
    <source>
        <dbReference type="PROSITE" id="PS50878"/>
    </source>
</evidence>
<dbReference type="Pfam" id="PF00078">
    <property type="entry name" value="RVT_1"/>
    <property type="match status" value="1"/>
</dbReference>
<dbReference type="Pfam" id="PF00075">
    <property type="entry name" value="RNase_H"/>
    <property type="match status" value="1"/>
</dbReference>
<evidence type="ECO:0000259" key="2">
    <source>
        <dbReference type="PROSITE" id="PS50879"/>
    </source>
</evidence>
<dbReference type="InterPro" id="IPR036397">
    <property type="entry name" value="RNaseH_sf"/>
</dbReference>
<dbReference type="Gene3D" id="3.30.420.10">
    <property type="entry name" value="Ribonuclease H-like superfamily/Ribonuclease H"/>
    <property type="match status" value="1"/>
</dbReference>
<feature type="domain" description="RNase H type-1" evidence="2">
    <location>
        <begin position="675"/>
        <end position="803"/>
    </location>
</feature>
<dbReference type="InterPro" id="IPR043502">
    <property type="entry name" value="DNA/RNA_pol_sf"/>
</dbReference>
<reference evidence="3 4" key="1">
    <citation type="journal article" date="2019" name="Sci. Rep.">
        <title>Orb-weaving spider Araneus ventricosus genome elucidates the spidroin gene catalogue.</title>
        <authorList>
            <person name="Kono N."/>
            <person name="Nakamura H."/>
            <person name="Ohtoshi R."/>
            <person name="Moran D.A.P."/>
            <person name="Shinohara A."/>
            <person name="Yoshida Y."/>
            <person name="Fujiwara M."/>
            <person name="Mori M."/>
            <person name="Tomita M."/>
            <person name="Arakawa K."/>
        </authorList>
    </citation>
    <scope>NUCLEOTIDE SEQUENCE [LARGE SCALE GENOMIC DNA]</scope>
</reference>
<dbReference type="PANTHER" id="PTHR36688:SF1">
    <property type="entry name" value="ENDONUCLEASE_EXONUCLEASE_PHOSPHATASE DOMAIN-CONTAINING PROTEIN"/>
    <property type="match status" value="1"/>
</dbReference>
<proteinExistence type="predicted"/>
<gene>
    <name evidence="3" type="primary">X-elementORF2_768</name>
    <name evidence="3" type="ORF">AVEN_135075_1</name>
</gene>
<protein>
    <submittedName>
        <fullName evidence="3">Putative RNA-directed DNA polymerase from transposon X-element</fullName>
    </submittedName>
</protein>
<name>A0A4Y2VEC4_ARAVE</name>
<keyword evidence="3" id="KW-0548">Nucleotidyltransferase</keyword>
<feature type="domain" description="Reverse transcriptase" evidence="1">
    <location>
        <begin position="193"/>
        <end position="464"/>
    </location>
</feature>
<feature type="non-terminal residue" evidence="3">
    <location>
        <position position="1"/>
    </location>
</feature>
<dbReference type="InterPro" id="IPR052560">
    <property type="entry name" value="RdDP_mobile_element"/>
</dbReference>
<keyword evidence="3" id="KW-0808">Transferase</keyword>
<dbReference type="GO" id="GO:0003964">
    <property type="term" value="F:RNA-directed DNA polymerase activity"/>
    <property type="evidence" value="ECO:0007669"/>
    <property type="project" value="UniProtKB-KW"/>
</dbReference>